<comment type="similarity">
    <text evidence="3">In the N-terminal section; belongs to the glycosyltransferase 51 family.</text>
</comment>
<evidence type="ECO:0000256" key="11">
    <source>
        <dbReference type="ARBA" id="ARBA00049902"/>
    </source>
</evidence>
<feature type="domain" description="Penicillin-binding protein transpeptidase" evidence="12">
    <location>
        <begin position="313"/>
        <end position="548"/>
    </location>
</feature>
<dbReference type="Proteomes" id="UP000028725">
    <property type="component" value="Unassembled WGS sequence"/>
</dbReference>
<sequence>MAFLRRLTPRLRSKRTWAVLTMLLAGAAGLYVRALDDTLHSVEPSRLILDRRGRYLGEVPAGDGELGYWPLPYVMPERVVAATLVTEDQYFYEHPGVYLPSVGRAVLQNVRNGRVISGASTLAMQVARIQSPGDRTLPRKAAEALEALLLIRGHGHEQVLRQYLTFAPYGNRAHGVARASRLYFDKPVEDLSWAQAAFLAGLPQMPGRMNPFTPDGLKRARKRSHRILRELRNKGFLTVEELHQALQADLGLMSRPRRQPEAMHAVLEWSAQAKRRQAPISVATLDLEIQEQVASILRDNLRRIEDSGAGNTSALVVDTATGDILAWVGSRDFFSEEHKGAIDFVVTKRSPGSALKPFIYALGLEKGAFTAASELPDTQMEVRSDSIGAYLPENINHTFMGPMLLREALANSRNIPALRVLSEVGVEPALRFFESAGVKDIGWEPDRYGLGLAVGNLPVTLEELARLYGALAREGESLPLRRFVDEPSAAPKRLLHRETAQLVRHLLSDPQARRPMFPVGGPLDFPYAVAVKTGTSQGYRDAWTVAFSDRLLVAVWVGNHDWRRMRGVGGANGAAVAAHRIMDRVMASHRPWQPILDVFPPPDGAVAVDVCPLSGRLASTDCPHRKSEWFFPGSAPTERCPFHSQVKLDRRNGLRAGATCPASEIISRVMLDLPDTYTRWARSQHLDLAPRQESPLCPSREESVMPKVAIREPRGTVRLLFDPDTPASSSTLRLEAEVTPSTEQIVWLVDGVPVATVAYPHEYRWSVTPGRHVITAAMSRHAEVSQPLTVFVED</sequence>
<evidence type="ECO:0000256" key="2">
    <source>
        <dbReference type="ARBA" id="ARBA00007090"/>
    </source>
</evidence>
<evidence type="ECO:0000256" key="4">
    <source>
        <dbReference type="ARBA" id="ARBA00022645"/>
    </source>
</evidence>
<dbReference type="InterPro" id="IPR036950">
    <property type="entry name" value="PBP_transglycosylase"/>
</dbReference>
<dbReference type="PANTHER" id="PTHR32282:SF15">
    <property type="entry name" value="PENICILLIN-BINDING PROTEIN 1C"/>
    <property type="match status" value="1"/>
</dbReference>
<dbReference type="GO" id="GO:0030288">
    <property type="term" value="C:outer membrane-bounded periplasmic space"/>
    <property type="evidence" value="ECO:0007669"/>
    <property type="project" value="TreeGrafter"/>
</dbReference>
<comment type="pathway">
    <text evidence="1">Cell wall biogenesis; peptidoglycan biosynthesis.</text>
</comment>
<dbReference type="AlphaFoldDB" id="A0A085WFW2"/>
<dbReference type="InterPro" id="IPR009647">
    <property type="entry name" value="PBP_C"/>
</dbReference>
<dbReference type="Pfam" id="PF00905">
    <property type="entry name" value="Transpeptidase"/>
    <property type="match status" value="1"/>
</dbReference>
<reference evidence="15 16" key="1">
    <citation type="submission" date="2014-04" db="EMBL/GenBank/DDBJ databases">
        <title>Genome assembly of Hyalangium minutum DSM 14724.</title>
        <authorList>
            <person name="Sharma G."/>
            <person name="Subramanian S."/>
        </authorList>
    </citation>
    <scope>NUCLEOTIDE SEQUENCE [LARGE SCALE GENOMIC DNA]</scope>
    <source>
        <strain evidence="15 16">DSM 14724</strain>
    </source>
</reference>
<dbReference type="UniPathway" id="UPA00219"/>
<evidence type="ECO:0000259" key="14">
    <source>
        <dbReference type="Pfam" id="PF06832"/>
    </source>
</evidence>
<dbReference type="Pfam" id="PF00912">
    <property type="entry name" value="Transgly"/>
    <property type="match status" value="1"/>
</dbReference>
<proteinExistence type="inferred from homology"/>
<dbReference type="InterPro" id="IPR023346">
    <property type="entry name" value="Lysozyme-like_dom_sf"/>
</dbReference>
<keyword evidence="8" id="KW-0378">Hydrolase</keyword>
<dbReference type="STRING" id="394096.DB31_1048"/>
<feature type="domain" description="Glycosyl transferase family 51" evidence="13">
    <location>
        <begin position="75"/>
        <end position="231"/>
    </location>
</feature>
<evidence type="ECO:0000313" key="16">
    <source>
        <dbReference type="Proteomes" id="UP000028725"/>
    </source>
</evidence>
<keyword evidence="4" id="KW-0121">Carboxypeptidase</keyword>
<evidence type="ECO:0000256" key="10">
    <source>
        <dbReference type="ARBA" id="ARBA00044770"/>
    </source>
</evidence>
<comment type="caution">
    <text evidence="15">The sequence shown here is derived from an EMBL/GenBank/DDBJ whole genome shotgun (WGS) entry which is preliminary data.</text>
</comment>
<dbReference type="InterPro" id="IPR012338">
    <property type="entry name" value="Beta-lactam/transpept-like"/>
</dbReference>
<dbReference type="PATRIC" id="fig|394096.3.peg.5391"/>
<dbReference type="EC" id="2.4.99.28" evidence="10"/>
<dbReference type="InterPro" id="IPR001264">
    <property type="entry name" value="Glyco_trans_51"/>
</dbReference>
<dbReference type="Pfam" id="PF06832">
    <property type="entry name" value="BiPBP_C"/>
    <property type="match status" value="1"/>
</dbReference>
<keyword evidence="6" id="KW-0328">Glycosyltransferase</keyword>
<dbReference type="GO" id="GO:0006508">
    <property type="term" value="P:proteolysis"/>
    <property type="evidence" value="ECO:0007669"/>
    <property type="project" value="UniProtKB-KW"/>
</dbReference>
<comment type="similarity">
    <text evidence="2">In the C-terminal section; belongs to the transpeptidase family.</text>
</comment>
<dbReference type="InterPro" id="IPR001460">
    <property type="entry name" value="PCN-bd_Tpept"/>
</dbReference>
<evidence type="ECO:0000313" key="15">
    <source>
        <dbReference type="EMBL" id="KFE66575.1"/>
    </source>
</evidence>
<evidence type="ECO:0000256" key="7">
    <source>
        <dbReference type="ARBA" id="ARBA00022679"/>
    </source>
</evidence>
<keyword evidence="7" id="KW-0808">Transferase</keyword>
<evidence type="ECO:0000256" key="9">
    <source>
        <dbReference type="ARBA" id="ARBA00023268"/>
    </source>
</evidence>
<evidence type="ECO:0000259" key="12">
    <source>
        <dbReference type="Pfam" id="PF00905"/>
    </source>
</evidence>
<dbReference type="PANTHER" id="PTHR32282">
    <property type="entry name" value="BINDING PROTEIN TRANSPEPTIDASE, PUTATIVE-RELATED"/>
    <property type="match status" value="1"/>
</dbReference>
<keyword evidence="9" id="KW-0511">Multifunctional enzyme</keyword>
<dbReference type="SUPFAM" id="SSF56601">
    <property type="entry name" value="beta-lactamase/transpeptidase-like"/>
    <property type="match status" value="1"/>
</dbReference>
<dbReference type="Gene3D" id="3.40.710.10">
    <property type="entry name" value="DD-peptidase/beta-lactamase superfamily"/>
    <property type="match status" value="1"/>
</dbReference>
<dbReference type="GO" id="GO:0008955">
    <property type="term" value="F:peptidoglycan glycosyltransferase activity"/>
    <property type="evidence" value="ECO:0007669"/>
    <property type="project" value="UniProtKB-EC"/>
</dbReference>
<dbReference type="GO" id="GO:0009252">
    <property type="term" value="P:peptidoglycan biosynthetic process"/>
    <property type="evidence" value="ECO:0007669"/>
    <property type="project" value="UniProtKB-UniPathway"/>
</dbReference>
<dbReference type="SUPFAM" id="SSF53955">
    <property type="entry name" value="Lysozyme-like"/>
    <property type="match status" value="1"/>
</dbReference>
<evidence type="ECO:0000259" key="13">
    <source>
        <dbReference type="Pfam" id="PF00912"/>
    </source>
</evidence>
<dbReference type="GO" id="GO:0008658">
    <property type="term" value="F:penicillin binding"/>
    <property type="evidence" value="ECO:0007669"/>
    <property type="project" value="InterPro"/>
</dbReference>
<dbReference type="InterPro" id="IPR011815">
    <property type="entry name" value="PBP_1c"/>
</dbReference>
<feature type="domain" description="Penicillin-binding C-terminal" evidence="14">
    <location>
        <begin position="707"/>
        <end position="776"/>
    </location>
</feature>
<dbReference type="GO" id="GO:0004180">
    <property type="term" value="F:carboxypeptidase activity"/>
    <property type="evidence" value="ECO:0007669"/>
    <property type="project" value="UniProtKB-KW"/>
</dbReference>
<comment type="catalytic activity">
    <reaction evidence="11">
        <text>[GlcNAc-(1-&gt;4)-Mur2Ac(oyl-L-Ala-gamma-D-Glu-L-Lys-D-Ala-D-Ala)](n)-di-trans,octa-cis-undecaprenyl diphosphate + beta-D-GlcNAc-(1-&gt;4)-Mur2Ac(oyl-L-Ala-gamma-D-Glu-L-Lys-D-Ala-D-Ala)-di-trans,octa-cis-undecaprenyl diphosphate = [GlcNAc-(1-&gt;4)-Mur2Ac(oyl-L-Ala-gamma-D-Glu-L-Lys-D-Ala-D-Ala)](n+1)-di-trans,octa-cis-undecaprenyl diphosphate + di-trans,octa-cis-undecaprenyl diphosphate + H(+)</text>
        <dbReference type="Rhea" id="RHEA:23708"/>
        <dbReference type="Rhea" id="RHEA-COMP:9602"/>
        <dbReference type="Rhea" id="RHEA-COMP:9603"/>
        <dbReference type="ChEBI" id="CHEBI:15378"/>
        <dbReference type="ChEBI" id="CHEBI:58405"/>
        <dbReference type="ChEBI" id="CHEBI:60033"/>
        <dbReference type="ChEBI" id="CHEBI:78435"/>
        <dbReference type="EC" id="2.4.99.28"/>
    </reaction>
</comment>
<dbReference type="InterPro" id="IPR050396">
    <property type="entry name" value="Glycosyltr_51/Transpeptidase"/>
</dbReference>
<accession>A0A085WFW2</accession>
<name>A0A085WFW2_9BACT</name>
<evidence type="ECO:0000256" key="6">
    <source>
        <dbReference type="ARBA" id="ARBA00022676"/>
    </source>
</evidence>
<protein>
    <recommendedName>
        <fullName evidence="10">peptidoglycan glycosyltransferase</fullName>
        <ecNumber evidence="10">2.4.99.28</ecNumber>
    </recommendedName>
</protein>
<dbReference type="EMBL" id="JMCB01000010">
    <property type="protein sequence ID" value="KFE66575.1"/>
    <property type="molecule type" value="Genomic_DNA"/>
</dbReference>
<organism evidence="15 16">
    <name type="scientific">Hyalangium minutum</name>
    <dbReference type="NCBI Taxonomy" id="394096"/>
    <lineage>
        <taxon>Bacteria</taxon>
        <taxon>Pseudomonadati</taxon>
        <taxon>Myxococcota</taxon>
        <taxon>Myxococcia</taxon>
        <taxon>Myxococcales</taxon>
        <taxon>Cystobacterineae</taxon>
        <taxon>Archangiaceae</taxon>
        <taxon>Hyalangium</taxon>
    </lineage>
</organism>
<dbReference type="Gene3D" id="1.10.3810.10">
    <property type="entry name" value="Biosynthetic peptidoglycan transglycosylase-like"/>
    <property type="match status" value="1"/>
</dbReference>
<evidence type="ECO:0000256" key="5">
    <source>
        <dbReference type="ARBA" id="ARBA00022670"/>
    </source>
</evidence>
<evidence type="ECO:0000256" key="8">
    <source>
        <dbReference type="ARBA" id="ARBA00022801"/>
    </source>
</evidence>
<evidence type="ECO:0000256" key="1">
    <source>
        <dbReference type="ARBA" id="ARBA00004752"/>
    </source>
</evidence>
<evidence type="ECO:0000256" key="3">
    <source>
        <dbReference type="ARBA" id="ARBA00007739"/>
    </source>
</evidence>
<keyword evidence="16" id="KW-1185">Reference proteome</keyword>
<gene>
    <name evidence="15" type="ORF">DB31_1048</name>
</gene>
<keyword evidence="5" id="KW-0645">Protease</keyword>
<dbReference type="NCBIfam" id="TIGR02073">
    <property type="entry name" value="PBP_1c"/>
    <property type="match status" value="1"/>
</dbReference>